<dbReference type="InterPro" id="IPR000084">
    <property type="entry name" value="PE-PGRS_N"/>
</dbReference>
<sequence>MSFVGVVPEAVAAAAANLAGVGSALSAANAAAVVPTTQVLVAAGDEVSAAVAALFADHAQDYQALSAQVAGYHARFVQALTGADVDFGGDDPSVQVLDEIGRLGQVL</sequence>
<dbReference type="InterPro" id="IPR038332">
    <property type="entry name" value="PPE_sf"/>
</dbReference>
<evidence type="ECO:0000313" key="3">
    <source>
        <dbReference type="Proteomes" id="UP000192739"/>
    </source>
</evidence>
<organism evidence="2 3">
    <name type="scientific">Mycobacterium intermedium</name>
    <dbReference type="NCBI Taxonomy" id="28445"/>
    <lineage>
        <taxon>Bacteria</taxon>
        <taxon>Bacillati</taxon>
        <taxon>Actinomycetota</taxon>
        <taxon>Actinomycetes</taxon>
        <taxon>Mycobacteriales</taxon>
        <taxon>Mycobacteriaceae</taxon>
        <taxon>Mycobacterium</taxon>
        <taxon>Mycobacterium simiae complex</taxon>
    </lineage>
</organism>
<dbReference type="Gene3D" id="1.10.287.850">
    <property type="entry name" value="HP0062-like domain"/>
    <property type="match status" value="1"/>
</dbReference>
<comment type="caution">
    <text evidence="2">The sequence shown here is derived from an EMBL/GenBank/DDBJ whole genome shotgun (WGS) entry which is preliminary data.</text>
</comment>
<name>A0A1X0EVY2_MYCIE</name>
<proteinExistence type="predicted"/>
<dbReference type="AlphaFoldDB" id="A0A1X0EVY2"/>
<gene>
    <name evidence="2" type="ORF">BST27_28970</name>
</gene>
<evidence type="ECO:0000259" key="1">
    <source>
        <dbReference type="Pfam" id="PF00934"/>
    </source>
</evidence>
<dbReference type="Proteomes" id="UP000192739">
    <property type="component" value="Unassembled WGS sequence"/>
</dbReference>
<reference evidence="2 3" key="1">
    <citation type="submission" date="2017-02" db="EMBL/GenBank/DDBJ databases">
        <title>The new phylogeny of genus Mycobacterium.</title>
        <authorList>
            <person name="Tortoli E."/>
            <person name="Trovato A."/>
            <person name="Cirillo D.M."/>
        </authorList>
    </citation>
    <scope>NUCLEOTIDE SEQUENCE [LARGE SCALE GENOMIC DNA]</scope>
    <source>
        <strain evidence="2 3">DSM 44049</strain>
    </source>
</reference>
<dbReference type="Pfam" id="PF00934">
    <property type="entry name" value="PE"/>
    <property type="match status" value="1"/>
</dbReference>
<feature type="non-terminal residue" evidence="2">
    <location>
        <position position="107"/>
    </location>
</feature>
<evidence type="ECO:0000313" key="2">
    <source>
        <dbReference type="EMBL" id="ORA93287.1"/>
    </source>
</evidence>
<keyword evidence="3" id="KW-1185">Reference proteome</keyword>
<feature type="domain" description="PE" evidence="1">
    <location>
        <begin position="4"/>
        <end position="87"/>
    </location>
</feature>
<dbReference type="SUPFAM" id="SSF140459">
    <property type="entry name" value="PE/PPE dimer-like"/>
    <property type="match status" value="1"/>
</dbReference>
<dbReference type="EMBL" id="MVHT01000146">
    <property type="protein sequence ID" value="ORA93287.1"/>
    <property type="molecule type" value="Genomic_DNA"/>
</dbReference>
<protein>
    <recommendedName>
        <fullName evidence="1">PE domain-containing protein</fullName>
    </recommendedName>
</protein>
<accession>A0A1X0EVY2</accession>